<keyword evidence="2 4" id="KW-0863">Zinc-finger</keyword>
<feature type="domain" description="BED-type" evidence="5">
    <location>
        <begin position="38"/>
        <end position="95"/>
    </location>
</feature>
<evidence type="ECO:0000256" key="3">
    <source>
        <dbReference type="ARBA" id="ARBA00022833"/>
    </source>
</evidence>
<protein>
    <recommendedName>
        <fullName evidence="5">BED-type domain-containing protein</fullName>
    </recommendedName>
</protein>
<reference evidence="7" key="1">
    <citation type="journal article" date="2019" name="Gigascience">
        <title>De novo genome assembly of the endangered Acer yangbiense, a plant species with extremely small populations endemic to Yunnan Province, China.</title>
        <authorList>
            <person name="Yang J."/>
            <person name="Wariss H.M."/>
            <person name="Tao L."/>
            <person name="Zhang R."/>
            <person name="Yun Q."/>
            <person name="Hollingsworth P."/>
            <person name="Dao Z."/>
            <person name="Luo G."/>
            <person name="Guo H."/>
            <person name="Ma Y."/>
            <person name="Sun W."/>
        </authorList>
    </citation>
    <scope>NUCLEOTIDE SEQUENCE [LARGE SCALE GENOMIC DNA]</scope>
    <source>
        <strain evidence="7">cv. Malutang</strain>
    </source>
</reference>
<evidence type="ECO:0000256" key="4">
    <source>
        <dbReference type="PROSITE-ProRule" id="PRU00027"/>
    </source>
</evidence>
<evidence type="ECO:0000313" key="6">
    <source>
        <dbReference type="EMBL" id="TXG63733.1"/>
    </source>
</evidence>
<dbReference type="Proteomes" id="UP000323000">
    <property type="component" value="Chromosome 4"/>
</dbReference>
<gene>
    <name evidence="6" type="ORF">EZV62_010727</name>
</gene>
<dbReference type="OrthoDB" id="2012664at2759"/>
<evidence type="ECO:0000313" key="7">
    <source>
        <dbReference type="Proteomes" id="UP000323000"/>
    </source>
</evidence>
<dbReference type="PANTHER" id="PTHR46951">
    <property type="entry name" value="BED-TYPE DOMAIN-CONTAINING PROTEIN"/>
    <property type="match status" value="1"/>
</dbReference>
<dbReference type="PANTHER" id="PTHR46951:SF2">
    <property type="entry name" value="BED-TYPE DOMAIN-CONTAINING PROTEIN"/>
    <property type="match status" value="1"/>
</dbReference>
<sequence length="224" mass="25290">MPAHKSLEFSKEQCADLNMSSVPNTSGAFDANSMLKRKSNDIGWEFGQLIDGKNLDRVKCKLCGKTFSGGIYRLKEHVGHLKGNVSSCPRSTKENIDTYMERLGPMKGPNFLGSMDKFAKSTDSCSIGNRSLRHQNINESLFKEWLAYVAKWVYEAGIPFNVVDNNSFKAMVQAIGLFGPRFQPPSQWQLREPLLKKMVEKTQVALKNQEEEWKLSGWSIMTDA</sequence>
<comment type="caution">
    <text evidence="6">The sequence shown here is derived from an EMBL/GenBank/DDBJ whole genome shotgun (WGS) entry which is preliminary data.</text>
</comment>
<dbReference type="EMBL" id="VAHF01000004">
    <property type="protein sequence ID" value="TXG63733.1"/>
    <property type="molecule type" value="Genomic_DNA"/>
</dbReference>
<keyword evidence="3" id="KW-0862">Zinc</keyword>
<keyword evidence="7" id="KW-1185">Reference proteome</keyword>
<evidence type="ECO:0000256" key="2">
    <source>
        <dbReference type="ARBA" id="ARBA00022771"/>
    </source>
</evidence>
<evidence type="ECO:0000256" key="1">
    <source>
        <dbReference type="ARBA" id="ARBA00022723"/>
    </source>
</evidence>
<keyword evidence="1" id="KW-0479">Metal-binding</keyword>
<proteinExistence type="predicted"/>
<dbReference type="InterPro" id="IPR003656">
    <property type="entry name" value="Znf_BED"/>
</dbReference>
<evidence type="ECO:0000259" key="5">
    <source>
        <dbReference type="PROSITE" id="PS50808"/>
    </source>
</evidence>
<organism evidence="6 7">
    <name type="scientific">Acer yangbiense</name>
    <dbReference type="NCBI Taxonomy" id="1000413"/>
    <lineage>
        <taxon>Eukaryota</taxon>
        <taxon>Viridiplantae</taxon>
        <taxon>Streptophyta</taxon>
        <taxon>Embryophyta</taxon>
        <taxon>Tracheophyta</taxon>
        <taxon>Spermatophyta</taxon>
        <taxon>Magnoliopsida</taxon>
        <taxon>eudicotyledons</taxon>
        <taxon>Gunneridae</taxon>
        <taxon>Pentapetalae</taxon>
        <taxon>rosids</taxon>
        <taxon>malvids</taxon>
        <taxon>Sapindales</taxon>
        <taxon>Sapindaceae</taxon>
        <taxon>Hippocastanoideae</taxon>
        <taxon>Acereae</taxon>
        <taxon>Acer</taxon>
    </lineage>
</organism>
<name>A0A5C7I2K2_9ROSI</name>
<dbReference type="PROSITE" id="PS50808">
    <property type="entry name" value="ZF_BED"/>
    <property type="match status" value="1"/>
</dbReference>
<dbReference type="AlphaFoldDB" id="A0A5C7I2K2"/>
<accession>A0A5C7I2K2</accession>
<dbReference type="GO" id="GO:0003677">
    <property type="term" value="F:DNA binding"/>
    <property type="evidence" value="ECO:0007669"/>
    <property type="project" value="InterPro"/>
</dbReference>
<dbReference type="GO" id="GO:0008270">
    <property type="term" value="F:zinc ion binding"/>
    <property type="evidence" value="ECO:0007669"/>
    <property type="project" value="UniProtKB-KW"/>
</dbReference>